<keyword evidence="3" id="KW-1185">Reference proteome</keyword>
<sequence length="246" mass="25879">MVTASSATRDTAKASTSRLCTAMWRSVVRGRTPTESAHGSESPLPPDRSAASSSPIAAAKARRPGPSHRLLLLPRPLRHPPRAGHRGHRQSRHGRAHAGRGRASGNAGPGSFKTGSGHQRRQLQRPPSAPPHSALGLPRRWAASSGTRPTWKASCLPSARYFSGEHPALGHMLLPPLRACGSGLSLPCAVLSPRFPREPSNRSSAGEKDWSSGESEGVEGEVRASAFSPTPAAAFSPLGGMCSQQQ</sequence>
<proteinExistence type="predicted"/>
<reference evidence="2 3" key="1">
    <citation type="submission" date="2009-03" db="EMBL/GenBank/DDBJ databases">
        <authorList>
            <person name="Warren W."/>
            <person name="Ye L."/>
            <person name="Minx P."/>
            <person name="Worley K."/>
            <person name="Gibbs R."/>
            <person name="Wilson R.K."/>
        </authorList>
    </citation>
    <scope>NUCLEOTIDE SEQUENCE [LARGE SCALE GENOMIC DNA]</scope>
</reference>
<reference evidence="2" key="2">
    <citation type="submission" date="2025-08" db="UniProtKB">
        <authorList>
            <consortium name="Ensembl"/>
        </authorList>
    </citation>
    <scope>IDENTIFICATION</scope>
</reference>
<protein>
    <submittedName>
        <fullName evidence="2">Uncharacterized protein</fullName>
    </submittedName>
</protein>
<dbReference type="AlphaFoldDB" id="A0A8I3WCG2"/>
<reference evidence="2" key="3">
    <citation type="submission" date="2025-09" db="UniProtKB">
        <authorList>
            <consortium name="Ensembl"/>
        </authorList>
    </citation>
    <scope>IDENTIFICATION</scope>
</reference>
<name>A0A8I3WCG2_CALJA</name>
<dbReference type="Ensembl" id="ENSCJAT00000146786.1">
    <property type="protein sequence ID" value="ENSCJAP00000085945.1"/>
    <property type="gene ID" value="ENSCJAG00000081584.1"/>
</dbReference>
<evidence type="ECO:0000313" key="3">
    <source>
        <dbReference type="Proteomes" id="UP000008225"/>
    </source>
</evidence>
<feature type="compositionally biased region" description="Low complexity" evidence="1">
    <location>
        <begin position="47"/>
        <end position="59"/>
    </location>
</feature>
<dbReference type="Proteomes" id="UP000008225">
    <property type="component" value="Chromosome 9"/>
</dbReference>
<evidence type="ECO:0000313" key="2">
    <source>
        <dbReference type="Ensembl" id="ENSCJAP00000085945.1"/>
    </source>
</evidence>
<accession>A0A8I3WCG2</accession>
<evidence type="ECO:0000256" key="1">
    <source>
        <dbReference type="SAM" id="MobiDB-lite"/>
    </source>
</evidence>
<feature type="region of interest" description="Disordered" evidence="1">
    <location>
        <begin position="30"/>
        <end position="150"/>
    </location>
</feature>
<feature type="region of interest" description="Disordered" evidence="1">
    <location>
        <begin position="193"/>
        <end position="246"/>
    </location>
</feature>
<organism evidence="2 3">
    <name type="scientific">Callithrix jacchus</name>
    <name type="common">White-tufted-ear marmoset</name>
    <name type="synonym">Simia Jacchus</name>
    <dbReference type="NCBI Taxonomy" id="9483"/>
    <lineage>
        <taxon>Eukaryota</taxon>
        <taxon>Metazoa</taxon>
        <taxon>Chordata</taxon>
        <taxon>Craniata</taxon>
        <taxon>Vertebrata</taxon>
        <taxon>Euteleostomi</taxon>
        <taxon>Mammalia</taxon>
        <taxon>Eutheria</taxon>
        <taxon>Euarchontoglires</taxon>
        <taxon>Primates</taxon>
        <taxon>Haplorrhini</taxon>
        <taxon>Platyrrhini</taxon>
        <taxon>Cebidae</taxon>
        <taxon>Callitrichinae</taxon>
        <taxon>Callithrix</taxon>
        <taxon>Callithrix</taxon>
    </lineage>
</organism>
<feature type="compositionally biased region" description="Low complexity" evidence="1">
    <location>
        <begin position="224"/>
        <end position="237"/>
    </location>
</feature>
<feature type="compositionally biased region" description="Basic and acidic residues" evidence="1">
    <location>
        <begin position="195"/>
        <end position="211"/>
    </location>
</feature>
<feature type="compositionally biased region" description="Basic residues" evidence="1">
    <location>
        <begin position="76"/>
        <end position="100"/>
    </location>
</feature>